<organism evidence="3 4">
    <name type="scientific">Achlya hypogyna</name>
    <name type="common">Oomycete</name>
    <name type="synonym">Protoachlya hypogyna</name>
    <dbReference type="NCBI Taxonomy" id="1202772"/>
    <lineage>
        <taxon>Eukaryota</taxon>
        <taxon>Sar</taxon>
        <taxon>Stramenopiles</taxon>
        <taxon>Oomycota</taxon>
        <taxon>Saprolegniomycetes</taxon>
        <taxon>Saprolegniales</taxon>
        <taxon>Achlyaceae</taxon>
        <taxon>Achlya</taxon>
    </lineage>
</organism>
<comment type="caution">
    <text evidence="3">The sequence shown here is derived from an EMBL/GenBank/DDBJ whole genome shotgun (WGS) entry which is preliminary data.</text>
</comment>
<dbReference type="PANTHER" id="PTHR45527:SF1">
    <property type="entry name" value="FATTY ACID SYNTHASE"/>
    <property type="match status" value="1"/>
</dbReference>
<reference evidence="3 4" key="1">
    <citation type="journal article" date="2014" name="Genome Biol. Evol.">
        <title>The secreted proteins of Achlya hypogyna and Thraustotheca clavata identify the ancestral oomycete secretome and reveal gene acquisitions by horizontal gene transfer.</title>
        <authorList>
            <person name="Misner I."/>
            <person name="Blouin N."/>
            <person name="Leonard G."/>
            <person name="Richards T.A."/>
            <person name="Lane C.E."/>
        </authorList>
    </citation>
    <scope>NUCLEOTIDE SEQUENCE [LARGE SCALE GENOMIC DNA]</scope>
    <source>
        <strain evidence="3 4">ATCC 48635</strain>
    </source>
</reference>
<protein>
    <submittedName>
        <fullName evidence="3">Non-ribosomal peptide synthetase module</fullName>
    </submittedName>
</protein>
<feature type="transmembrane region" description="Helical" evidence="1">
    <location>
        <begin position="893"/>
        <end position="918"/>
    </location>
</feature>
<feature type="transmembrane region" description="Helical" evidence="1">
    <location>
        <begin position="728"/>
        <end position="748"/>
    </location>
</feature>
<dbReference type="GO" id="GO:0043041">
    <property type="term" value="P:amino acid activation for nonribosomal peptide biosynthetic process"/>
    <property type="evidence" value="ECO:0007669"/>
    <property type="project" value="TreeGrafter"/>
</dbReference>
<dbReference type="PANTHER" id="PTHR45527">
    <property type="entry name" value="NONRIBOSOMAL PEPTIDE SYNTHETASE"/>
    <property type="match status" value="1"/>
</dbReference>
<keyword evidence="4" id="KW-1185">Reference proteome</keyword>
<sequence length="1412" mass="152775">MPSPDLADDRVLMRSEHALSAPIATHTLPELFEHTARAHPDRVALSIASAVDSDAVVSVTYADVVLRVRRMAHVLAPLRQASPFVIGVWLDKSLELTLAILATTFAGATWLPFDPDAPVERVAICVQNAAASVLLVDARHAALLTPKDIPAATRVVDYSDVEKASTVAPTTSVAVPPTPETPAYYIYTSGTTGTPKGIAISHRAATLFAYSESSVLGLRHTDIVWNGFSPAFDMWVEETWCGFARGCELAVALPGQWKDIARLVQVWTDRRVSVITAVPTLMAMVCNESTLPPHVRLVNVGGEACPASLVTKLARPGLQIFNTYGPTETTVTCTYTTLAPHQVVTIGKPLPGYHAALFAVADDDAKPTPLELLELVEGATGELAIGGPCVGLGYVGLPELTAEKFVPHPRCPHERLYRTGDLVTIDAAGDIVFLGRIDTQVKYRGFRIELGEIEDKLSGLDGVVAAAVILTKEEPQRLEAYVVLNKPFDAPVLRAALAQTSLMAYMLPDVFVPLVAAEMPRLLSGKIDKKQLQVLSASRRAAERSADASNAAFHSSLDFVLFVCRKLFADAEVAADDDLFTDLGAHSMLVAQIVSELRQGHANLEVNPFATIGLVDLYTLRTARTIADKYPLACAVAEAVSDRPAFRVVPWARHFLCGLAQLPLLFVLFFLYFVTILMPFIVSDYYYQTTSSFALSMLSLWAAYASAPIVVMVVAVAAKWLLLGRVKAGAYPVWGFFYLRWWFVGRLLKLVDLNLLGDTYWLVLWYRALGAHIGNHVHLDVLNLVACDLLYIGDHATLGKQVLLSAEYVDNGVLHLGPIRIGARSAVGTSVTLEANVLIEDDAEIESMSGVVQGSVVPARQVFGGSPATFVAPAAPWTPTDVPSPLRARVVRAVHLACFVVVLPAMNALPLAPVLYLFNVPIFPEQTPVAAQLLGLAAIVGVGYVLTVTTLLVATKWLLLGKVQAGTYAAYSSFGVRKWFVDGLMALSLDTIHTLYATVYSGSLLRLLGATVGARSEISTARHMTPDLVFIGHECFVADNVLLGDEEARGYSFTLAPTVVSDRAFVGNDSLVPQGAVLPPDSLVGAFSVPLPALASGQSCFGLPPLLMPARTATTDFDVGLLYSPSLWLRTCRVIVETLRVWFPPALVCLGIGTSTQLLMEAYPLFVTDDGDLPAFLNQKGKLVGAEELPVMRNFVALLTMAPLYYVGCMVVPGLTLLLLLKWTIVGRYSPVLLPMYCFGVWSTEFITGVLEHLSAFILVPFVGTPFLPWIYIAFGAKIGARCFMGSVDIPEFDMLDVGDDVAINESSFPQTHLFEDRVMKIGRTTLGDRSTMRMFSTLFPDSEIGRDMTLECNSVVMKGEKLRGGTTWQGFPVQIAPPSPSLVTILVDTDCHPASCKAEDPLLDQVEDSIP</sequence>
<dbReference type="GO" id="GO:0031177">
    <property type="term" value="F:phosphopantetheine binding"/>
    <property type="evidence" value="ECO:0007669"/>
    <property type="project" value="TreeGrafter"/>
</dbReference>
<evidence type="ECO:0000313" key="4">
    <source>
        <dbReference type="Proteomes" id="UP000243579"/>
    </source>
</evidence>
<proteinExistence type="predicted"/>
<evidence type="ECO:0000259" key="2">
    <source>
        <dbReference type="Pfam" id="PF00501"/>
    </source>
</evidence>
<dbReference type="InterPro" id="IPR045851">
    <property type="entry name" value="AMP-bd_C_sf"/>
</dbReference>
<dbReference type="OrthoDB" id="79030at2759"/>
<dbReference type="InterPro" id="IPR006162">
    <property type="entry name" value="Ppantetheine_attach_site"/>
</dbReference>
<dbReference type="PROSITE" id="PS00012">
    <property type="entry name" value="PHOSPHOPANTETHEINE"/>
    <property type="match status" value="1"/>
</dbReference>
<dbReference type="Gene3D" id="3.30.300.30">
    <property type="match status" value="1"/>
</dbReference>
<dbReference type="EMBL" id="JNBR01000102">
    <property type="protein sequence ID" value="OQR97522.1"/>
    <property type="molecule type" value="Genomic_DNA"/>
</dbReference>
<dbReference type="InterPro" id="IPR042099">
    <property type="entry name" value="ANL_N_sf"/>
</dbReference>
<dbReference type="Gene3D" id="3.40.50.12780">
    <property type="entry name" value="N-terminal domain of ligase-like"/>
    <property type="match status" value="1"/>
</dbReference>
<evidence type="ECO:0000313" key="3">
    <source>
        <dbReference type="EMBL" id="OQR97522.1"/>
    </source>
</evidence>
<feature type="transmembrane region" description="Helical" evidence="1">
    <location>
        <begin position="1195"/>
        <end position="1220"/>
    </location>
</feature>
<accession>A0A1V9ZHP9</accession>
<dbReference type="InterPro" id="IPR020845">
    <property type="entry name" value="AMP-binding_CS"/>
</dbReference>
<feature type="domain" description="AMP-dependent synthetase/ligase" evidence="2">
    <location>
        <begin position="32"/>
        <end position="394"/>
    </location>
</feature>
<dbReference type="GO" id="GO:0044550">
    <property type="term" value="P:secondary metabolite biosynthetic process"/>
    <property type="evidence" value="ECO:0007669"/>
    <property type="project" value="TreeGrafter"/>
</dbReference>
<feature type="transmembrane region" description="Helical" evidence="1">
    <location>
        <begin position="1257"/>
        <end position="1275"/>
    </location>
</feature>
<dbReference type="PROSITE" id="PS00455">
    <property type="entry name" value="AMP_BINDING"/>
    <property type="match status" value="1"/>
</dbReference>
<gene>
    <name evidence="3" type="ORF">ACHHYP_10722</name>
</gene>
<dbReference type="STRING" id="1202772.A0A1V9ZHP9"/>
<feature type="transmembrane region" description="Helical" evidence="1">
    <location>
        <begin position="1232"/>
        <end position="1251"/>
    </location>
</feature>
<feature type="transmembrane region" description="Helical" evidence="1">
    <location>
        <begin position="1139"/>
        <end position="1160"/>
    </location>
</feature>
<name>A0A1V9ZHP9_ACHHY</name>
<dbReference type="NCBIfam" id="TIGR01733">
    <property type="entry name" value="AA-adenyl-dom"/>
    <property type="match status" value="1"/>
</dbReference>
<evidence type="ECO:0000256" key="1">
    <source>
        <dbReference type="SAM" id="Phobius"/>
    </source>
</evidence>
<dbReference type="InterPro" id="IPR011004">
    <property type="entry name" value="Trimer_LpxA-like_sf"/>
</dbReference>
<dbReference type="GO" id="GO:0005737">
    <property type="term" value="C:cytoplasm"/>
    <property type="evidence" value="ECO:0007669"/>
    <property type="project" value="TreeGrafter"/>
</dbReference>
<feature type="transmembrane region" description="Helical" evidence="1">
    <location>
        <begin position="698"/>
        <end position="722"/>
    </location>
</feature>
<dbReference type="Pfam" id="PF00501">
    <property type="entry name" value="AMP-binding"/>
    <property type="match status" value="1"/>
</dbReference>
<dbReference type="Proteomes" id="UP000243579">
    <property type="component" value="Unassembled WGS sequence"/>
</dbReference>
<dbReference type="InterPro" id="IPR000873">
    <property type="entry name" value="AMP-dep_synth/lig_dom"/>
</dbReference>
<keyword evidence="1" id="KW-0472">Membrane</keyword>
<dbReference type="SUPFAM" id="SSF51161">
    <property type="entry name" value="Trimeric LpxA-like enzymes"/>
    <property type="match status" value="3"/>
</dbReference>
<feature type="transmembrane region" description="Helical" evidence="1">
    <location>
        <begin position="662"/>
        <end position="686"/>
    </location>
</feature>
<dbReference type="InterPro" id="IPR010071">
    <property type="entry name" value="AA_adenyl_dom"/>
</dbReference>
<feature type="transmembrane region" description="Helical" evidence="1">
    <location>
        <begin position="930"/>
        <end position="954"/>
    </location>
</feature>
<dbReference type="CDD" id="cd05930">
    <property type="entry name" value="A_NRPS"/>
    <property type="match status" value="1"/>
</dbReference>
<dbReference type="SUPFAM" id="SSF56801">
    <property type="entry name" value="Acetyl-CoA synthetase-like"/>
    <property type="match status" value="1"/>
</dbReference>
<keyword evidence="1" id="KW-1133">Transmembrane helix</keyword>
<dbReference type="Gene3D" id="2.160.10.10">
    <property type="entry name" value="Hexapeptide repeat proteins"/>
    <property type="match status" value="3"/>
</dbReference>
<keyword evidence="1" id="KW-0812">Transmembrane</keyword>